<dbReference type="CDD" id="cd20293">
    <property type="entry name" value="cupin_HutD_N"/>
    <property type="match status" value="1"/>
</dbReference>
<dbReference type="PANTHER" id="PTHR37943">
    <property type="entry name" value="PROTEIN VES"/>
    <property type="match status" value="1"/>
</dbReference>
<gene>
    <name evidence="1" type="ORF">KCG34_09510</name>
</gene>
<accession>A0A975IWY6</accession>
<evidence type="ECO:0000313" key="1">
    <source>
        <dbReference type="EMBL" id="QUD90074.1"/>
    </source>
</evidence>
<name>A0A975IWY6_9CAUL</name>
<dbReference type="InterPro" id="IPR011051">
    <property type="entry name" value="RmlC_Cupin_sf"/>
</dbReference>
<organism evidence="1 2">
    <name type="scientific">Phenylobacterium montanum</name>
    <dbReference type="NCBI Taxonomy" id="2823693"/>
    <lineage>
        <taxon>Bacteria</taxon>
        <taxon>Pseudomonadati</taxon>
        <taxon>Pseudomonadota</taxon>
        <taxon>Alphaproteobacteria</taxon>
        <taxon>Caulobacterales</taxon>
        <taxon>Caulobacteraceae</taxon>
        <taxon>Phenylobacterium</taxon>
    </lineage>
</organism>
<protein>
    <submittedName>
        <fullName evidence="1">HutD family protein</fullName>
    </submittedName>
</protein>
<dbReference type="InterPro" id="IPR014710">
    <property type="entry name" value="RmlC-like_jellyroll"/>
</dbReference>
<dbReference type="SUPFAM" id="SSF51182">
    <property type="entry name" value="RmlC-like cupins"/>
    <property type="match status" value="1"/>
</dbReference>
<reference evidence="1" key="1">
    <citation type="submission" date="2021-04" db="EMBL/GenBank/DDBJ databases">
        <title>The complete genome sequence of Caulobacter sp. S6.</title>
        <authorList>
            <person name="Tang Y."/>
            <person name="Ouyang W."/>
            <person name="Liu Q."/>
            <person name="Huang B."/>
            <person name="Guo Z."/>
            <person name="Lei P."/>
        </authorList>
    </citation>
    <scope>NUCLEOTIDE SEQUENCE</scope>
    <source>
        <strain evidence="1">S6</strain>
    </source>
</reference>
<keyword evidence="2" id="KW-1185">Reference proteome</keyword>
<dbReference type="Pfam" id="PF05962">
    <property type="entry name" value="HutD"/>
    <property type="match status" value="1"/>
</dbReference>
<dbReference type="AlphaFoldDB" id="A0A975IWY6"/>
<sequence length="190" mass="20459">MRLIRTAEHRVMPWKNGLGSTTEIAVSPERARLEDFDWRVSMASVTTDGPFSAFAGVDRTLSVMDGAGIRLQVAGRGAETLSPASPPYAFPGDQPTEAWLIDGPITDLNVMSRRGRLRHKVERLVLSTPLERPAPAAATLVLCRCGLVRIGGGDAELGPLDGALFEAPAPALKLTPVKASEVFWIEFDPV</sequence>
<dbReference type="EMBL" id="CP073078">
    <property type="protein sequence ID" value="QUD90074.1"/>
    <property type="molecule type" value="Genomic_DNA"/>
</dbReference>
<dbReference type="KEGG" id="caul:KCG34_09510"/>
<dbReference type="PANTHER" id="PTHR37943:SF1">
    <property type="entry name" value="PROTEIN VES"/>
    <property type="match status" value="1"/>
</dbReference>
<dbReference type="InterPro" id="IPR010282">
    <property type="entry name" value="Uncharacterised_HutD/Ves"/>
</dbReference>
<evidence type="ECO:0000313" key="2">
    <source>
        <dbReference type="Proteomes" id="UP000676409"/>
    </source>
</evidence>
<dbReference type="RefSeq" id="WP_211940125.1">
    <property type="nucleotide sequence ID" value="NZ_CP073078.1"/>
</dbReference>
<dbReference type="Gene3D" id="2.60.120.10">
    <property type="entry name" value="Jelly Rolls"/>
    <property type="match status" value="1"/>
</dbReference>
<dbReference type="Proteomes" id="UP000676409">
    <property type="component" value="Chromosome"/>
</dbReference>
<proteinExistence type="predicted"/>